<dbReference type="GO" id="GO:0005525">
    <property type="term" value="F:GTP binding"/>
    <property type="evidence" value="ECO:0000318"/>
    <property type="project" value="GO_Central"/>
</dbReference>
<dbReference type="PANTHER" id="PTHR11711">
    <property type="entry name" value="ADP RIBOSYLATION FACTOR-RELATED"/>
    <property type="match status" value="1"/>
</dbReference>
<dbReference type="Gene3D" id="3.40.50.300">
    <property type="entry name" value="P-loop containing nucleotide triphosphate hydrolases"/>
    <property type="match status" value="1"/>
</dbReference>
<dbReference type="GO" id="GO:0016192">
    <property type="term" value="P:vesicle-mediated transport"/>
    <property type="evidence" value="ECO:0000318"/>
    <property type="project" value="GO_Central"/>
</dbReference>
<dbReference type="SMART" id="SM00175">
    <property type="entry name" value="RAB"/>
    <property type="match status" value="1"/>
</dbReference>
<evidence type="ECO:0000256" key="2">
    <source>
        <dbReference type="ARBA" id="ARBA00023134"/>
    </source>
</evidence>
<feature type="binding site" evidence="3">
    <location>
        <begin position="16"/>
        <end position="23"/>
    </location>
    <ligand>
        <name>GTP</name>
        <dbReference type="ChEBI" id="CHEBI:37565"/>
    </ligand>
</feature>
<dbReference type="OMA" id="ECCAING"/>
<dbReference type="GO" id="GO:0003924">
    <property type="term" value="F:GTPase activity"/>
    <property type="evidence" value="ECO:0007669"/>
    <property type="project" value="InterPro"/>
</dbReference>
<evidence type="ECO:0000256" key="1">
    <source>
        <dbReference type="ARBA" id="ARBA00022741"/>
    </source>
</evidence>
<dbReference type="VEuPathDB" id="AmoebaDB:DICPUDRAFT_41641"/>
<dbReference type="InterPro" id="IPR006689">
    <property type="entry name" value="Small_GTPase_ARF/SAR"/>
</dbReference>
<keyword evidence="4" id="KW-0460">Magnesium</keyword>
<dbReference type="AlphaFoldDB" id="F1A0G3"/>
<proteinExistence type="inferred from homology"/>
<evidence type="ECO:0000313" key="7">
    <source>
        <dbReference type="Proteomes" id="UP000001064"/>
    </source>
</evidence>
<feature type="binding site" evidence="3">
    <location>
        <position position="63"/>
    </location>
    <ligand>
        <name>GTP</name>
        <dbReference type="ChEBI" id="CHEBI:37565"/>
    </ligand>
</feature>
<dbReference type="GO" id="GO:0006886">
    <property type="term" value="P:intracellular protein transport"/>
    <property type="evidence" value="ECO:0000318"/>
    <property type="project" value="GO_Central"/>
</dbReference>
<dbReference type="FunFam" id="3.40.50.300:FF:001915">
    <property type="entry name" value="ADP-ribosylation factor 6-like"/>
    <property type="match status" value="1"/>
</dbReference>
<dbReference type="InParanoid" id="F1A0G3"/>
<dbReference type="GeneID" id="10510785"/>
<reference evidence="7" key="1">
    <citation type="journal article" date="2011" name="Genome Biol.">
        <title>Comparative genomics of the social amoebae Dictyostelium discoideum and Dictyostelium purpureum.</title>
        <authorList>
            <consortium name="US DOE Joint Genome Institute (JGI-PGF)"/>
            <person name="Sucgang R."/>
            <person name="Kuo A."/>
            <person name="Tian X."/>
            <person name="Salerno W."/>
            <person name="Parikh A."/>
            <person name="Feasley C.L."/>
            <person name="Dalin E."/>
            <person name="Tu H."/>
            <person name="Huang E."/>
            <person name="Barry K."/>
            <person name="Lindquist E."/>
            <person name="Shapiro H."/>
            <person name="Bruce D."/>
            <person name="Schmutz J."/>
            <person name="Salamov A."/>
            <person name="Fey P."/>
            <person name="Gaudet P."/>
            <person name="Anjard C."/>
            <person name="Babu M.M."/>
            <person name="Basu S."/>
            <person name="Bushmanova Y."/>
            <person name="van der Wel H."/>
            <person name="Katoh-Kurasawa M."/>
            <person name="Dinh C."/>
            <person name="Coutinho P.M."/>
            <person name="Saito T."/>
            <person name="Elias M."/>
            <person name="Schaap P."/>
            <person name="Kay R.R."/>
            <person name="Henrissat B."/>
            <person name="Eichinger L."/>
            <person name="Rivero F."/>
            <person name="Putnam N.H."/>
            <person name="West C.M."/>
            <person name="Loomis W.F."/>
            <person name="Chisholm R.L."/>
            <person name="Shaulsky G."/>
            <person name="Strassmann J.E."/>
            <person name="Queller D.C."/>
            <person name="Kuspa A."/>
            <person name="Grigoriev I.V."/>
        </authorList>
    </citation>
    <scope>NUCLEOTIDE SEQUENCE [LARGE SCALE GENOMIC DNA]</scope>
    <source>
        <strain evidence="7">QSDP1</strain>
    </source>
</reference>
<evidence type="ECO:0000256" key="4">
    <source>
        <dbReference type="PIRSR" id="PIRSR606689-2"/>
    </source>
</evidence>
<dbReference type="InterPro" id="IPR027417">
    <property type="entry name" value="P-loop_NTPase"/>
</dbReference>
<dbReference type="eggNOG" id="KOG0070">
    <property type="taxonomic scope" value="Eukaryota"/>
</dbReference>
<keyword evidence="7" id="KW-1185">Reference proteome</keyword>
<dbReference type="EMBL" id="GL871339">
    <property type="protein sequence ID" value="EGC30305.1"/>
    <property type="molecule type" value="Genomic_DNA"/>
</dbReference>
<dbReference type="OrthoDB" id="2011769at2759"/>
<evidence type="ECO:0000256" key="5">
    <source>
        <dbReference type="RuleBase" id="RU003925"/>
    </source>
</evidence>
<dbReference type="STRING" id="5786.F1A0G3"/>
<dbReference type="GO" id="GO:0005794">
    <property type="term" value="C:Golgi apparatus"/>
    <property type="evidence" value="ECO:0000318"/>
    <property type="project" value="GO_Central"/>
</dbReference>
<dbReference type="CDD" id="cd00878">
    <property type="entry name" value="Arf_Arl"/>
    <property type="match status" value="1"/>
</dbReference>
<dbReference type="InterPro" id="IPR024156">
    <property type="entry name" value="Small_GTPase_ARF"/>
</dbReference>
<name>F1A0G3_DICPU</name>
<dbReference type="InterPro" id="IPR005225">
    <property type="entry name" value="Small_GTP-bd"/>
</dbReference>
<dbReference type="RefSeq" id="XP_003293156.1">
    <property type="nucleotide sequence ID" value="XM_003293108.1"/>
</dbReference>
<dbReference type="SMART" id="SM00177">
    <property type="entry name" value="ARF"/>
    <property type="match status" value="1"/>
</dbReference>
<dbReference type="KEGG" id="dpp:DICPUDRAFT_41641"/>
<dbReference type="Pfam" id="PF00025">
    <property type="entry name" value="Arf"/>
    <property type="match status" value="1"/>
</dbReference>
<accession>F1A0G3</accession>
<feature type="binding site" evidence="4">
    <location>
        <position position="23"/>
    </location>
    <ligand>
        <name>Mg(2+)</name>
        <dbReference type="ChEBI" id="CHEBI:18420"/>
    </ligand>
</feature>
<gene>
    <name evidence="6" type="ORF">DICPUDRAFT_41641</name>
</gene>
<organism evidence="6 7">
    <name type="scientific">Dictyostelium purpureum</name>
    <name type="common">Slime mold</name>
    <dbReference type="NCBI Taxonomy" id="5786"/>
    <lineage>
        <taxon>Eukaryota</taxon>
        <taxon>Amoebozoa</taxon>
        <taxon>Evosea</taxon>
        <taxon>Eumycetozoa</taxon>
        <taxon>Dictyostelia</taxon>
        <taxon>Dictyosteliales</taxon>
        <taxon>Dictyosteliaceae</taxon>
        <taxon>Dictyostelium</taxon>
    </lineage>
</organism>
<dbReference type="PRINTS" id="PR00328">
    <property type="entry name" value="SAR1GTPBP"/>
</dbReference>
<dbReference type="PROSITE" id="PS51417">
    <property type="entry name" value="ARF"/>
    <property type="match status" value="1"/>
</dbReference>
<keyword evidence="1 3" id="KW-0547">Nucleotide-binding</keyword>
<dbReference type="GO" id="GO:0046872">
    <property type="term" value="F:metal ion binding"/>
    <property type="evidence" value="ECO:0007669"/>
    <property type="project" value="UniProtKB-KW"/>
</dbReference>
<feature type="binding site" evidence="4">
    <location>
        <position position="40"/>
    </location>
    <ligand>
        <name>Mg(2+)</name>
        <dbReference type="ChEBI" id="CHEBI:18420"/>
    </ligand>
</feature>
<dbReference type="SMART" id="SM00178">
    <property type="entry name" value="SAR"/>
    <property type="match status" value="1"/>
</dbReference>
<dbReference type="PROSITE" id="PS51419">
    <property type="entry name" value="RAB"/>
    <property type="match status" value="1"/>
</dbReference>
<protein>
    <submittedName>
        <fullName evidence="6">Uncharacterized protein</fullName>
    </submittedName>
</protein>
<comment type="similarity">
    <text evidence="5">Belongs to the small GTPase superfamily. Arf family.</text>
</comment>
<dbReference type="GO" id="GO:0005737">
    <property type="term" value="C:cytoplasm"/>
    <property type="evidence" value="ECO:0000318"/>
    <property type="project" value="GO_Central"/>
</dbReference>
<sequence>MGNSSSKKSPHVLLVGLDNAGKTSLLYNLTNKNIDTVQPTSPQNPFEKIKVQNQKLIIWDLSGKESFRNKWRHYFVGNDIVIFVIDSTDRDRLEESKEELAKLLNEPLLRDSPFLILLTKNDLANQMTQQDIEDQININTISPSPQNANEANRKIKFFSTSSLNGSNIKESFAWIVEQHKERVKREKKK</sequence>
<dbReference type="Proteomes" id="UP000001064">
    <property type="component" value="Unassembled WGS sequence"/>
</dbReference>
<dbReference type="NCBIfam" id="TIGR00231">
    <property type="entry name" value="small_GTP"/>
    <property type="match status" value="1"/>
</dbReference>
<evidence type="ECO:0000256" key="3">
    <source>
        <dbReference type="PIRSR" id="PIRSR606689-1"/>
    </source>
</evidence>
<dbReference type="SUPFAM" id="SSF52540">
    <property type="entry name" value="P-loop containing nucleoside triphosphate hydrolases"/>
    <property type="match status" value="1"/>
</dbReference>
<keyword evidence="4" id="KW-0479">Metal-binding</keyword>
<evidence type="ECO:0000313" key="6">
    <source>
        <dbReference type="EMBL" id="EGC30305.1"/>
    </source>
</evidence>
<keyword evidence="2 3" id="KW-0342">GTP-binding</keyword>